<evidence type="ECO:0000256" key="3">
    <source>
        <dbReference type="SAM" id="MobiDB-lite"/>
    </source>
</evidence>
<dbReference type="RefSeq" id="XP_066694762.1">
    <property type="nucleotide sequence ID" value="XM_066848066.1"/>
</dbReference>
<dbReference type="EMBL" id="JAQQWE010000008">
    <property type="protein sequence ID" value="KAK7942731.1"/>
    <property type="molecule type" value="Genomic_DNA"/>
</dbReference>
<accession>A0ABR1PYC4</accession>
<dbReference type="SUPFAM" id="SSF55811">
    <property type="entry name" value="Nudix"/>
    <property type="match status" value="1"/>
</dbReference>
<feature type="region of interest" description="Disordered" evidence="3">
    <location>
        <begin position="284"/>
        <end position="308"/>
    </location>
</feature>
<organism evidence="5 6">
    <name type="scientific">Apiospora aurea</name>
    <dbReference type="NCBI Taxonomy" id="335848"/>
    <lineage>
        <taxon>Eukaryota</taxon>
        <taxon>Fungi</taxon>
        <taxon>Dikarya</taxon>
        <taxon>Ascomycota</taxon>
        <taxon>Pezizomycotina</taxon>
        <taxon>Sordariomycetes</taxon>
        <taxon>Xylariomycetidae</taxon>
        <taxon>Amphisphaeriales</taxon>
        <taxon>Apiosporaceae</taxon>
        <taxon>Apiospora</taxon>
    </lineage>
</organism>
<dbReference type="PROSITE" id="PS51462">
    <property type="entry name" value="NUDIX"/>
    <property type="match status" value="1"/>
</dbReference>
<reference evidence="5 6" key="1">
    <citation type="submission" date="2023-01" db="EMBL/GenBank/DDBJ databases">
        <title>Analysis of 21 Apiospora genomes using comparative genomics revels a genus with tremendous synthesis potential of carbohydrate active enzymes and secondary metabolites.</title>
        <authorList>
            <person name="Sorensen T."/>
        </authorList>
    </citation>
    <scope>NUCLEOTIDE SEQUENCE [LARGE SCALE GENOMIC DNA]</scope>
    <source>
        <strain evidence="5 6">CBS 24483</strain>
    </source>
</reference>
<evidence type="ECO:0000259" key="4">
    <source>
        <dbReference type="PROSITE" id="PS51462"/>
    </source>
</evidence>
<feature type="domain" description="Nudix hydrolase" evidence="4">
    <location>
        <begin position="105"/>
        <end position="268"/>
    </location>
</feature>
<evidence type="ECO:0000256" key="1">
    <source>
        <dbReference type="ARBA" id="ARBA00001946"/>
    </source>
</evidence>
<dbReference type="CDD" id="cd03424">
    <property type="entry name" value="NUDIX_ADPRase_Nudt5_UGPPase_Nudt14"/>
    <property type="match status" value="1"/>
</dbReference>
<dbReference type="PANTHER" id="PTHR11839:SF18">
    <property type="entry name" value="NUDIX HYDROLASE DOMAIN-CONTAINING PROTEIN"/>
    <property type="match status" value="1"/>
</dbReference>
<comment type="caution">
    <text evidence="5">The sequence shown here is derived from an EMBL/GenBank/DDBJ whole genome shotgun (WGS) entry which is preliminary data.</text>
</comment>
<dbReference type="PANTHER" id="PTHR11839">
    <property type="entry name" value="UDP/ADP-SUGAR PYROPHOSPHATASE"/>
    <property type="match status" value="1"/>
</dbReference>
<dbReference type="Proteomes" id="UP001391051">
    <property type="component" value="Unassembled WGS sequence"/>
</dbReference>
<gene>
    <name evidence="5" type="ORF">PG986_011844</name>
</gene>
<dbReference type="Gene3D" id="3.90.79.10">
    <property type="entry name" value="Nucleoside Triphosphate Pyrophosphohydrolase"/>
    <property type="match status" value="1"/>
</dbReference>
<evidence type="ECO:0000313" key="6">
    <source>
        <dbReference type="Proteomes" id="UP001391051"/>
    </source>
</evidence>
<evidence type="ECO:0000313" key="5">
    <source>
        <dbReference type="EMBL" id="KAK7942731.1"/>
    </source>
</evidence>
<comment type="cofactor">
    <cofactor evidence="1">
        <name>Mg(2+)</name>
        <dbReference type="ChEBI" id="CHEBI:18420"/>
    </cofactor>
</comment>
<protein>
    <recommendedName>
        <fullName evidence="4">Nudix hydrolase domain-containing protein</fullName>
    </recommendedName>
</protein>
<dbReference type="Pfam" id="PF00293">
    <property type="entry name" value="NUDIX"/>
    <property type="match status" value="1"/>
</dbReference>
<dbReference type="GeneID" id="92081128"/>
<keyword evidence="2" id="KW-0378">Hydrolase</keyword>
<keyword evidence="6" id="KW-1185">Reference proteome</keyword>
<name>A0ABR1PYC4_9PEZI</name>
<proteinExistence type="predicted"/>
<dbReference type="InterPro" id="IPR015797">
    <property type="entry name" value="NUDIX_hydrolase-like_dom_sf"/>
</dbReference>
<sequence length="308" mass="34382">MTTEFNLDGFDSPVPVTIHPGASSRTLTKEHVLGFKGFADWKAQLGNSLRIQHTDKEHTFYGKPASLKSVEIQSVDWFGPNVGFMKTKPVIVSDDGREIPGICFLRGGSVAVLIILRPRDAREERMVVMTEQPRVPAGSLSFMEIPAGMLDTSDNFAGKAAKEIEEEVGLKIPHSELLDLTQLALSKATRNPEGLLDAMYPSPGGSDEFITIYLWEKELDRQEIEDLRGKLTGIKTQGEMITLRLIEYEALWRECARDAKTLAAWALYEGLNRDGTLKRSLKRQLTGLSSDGTTEEMPTARGRRRFQK</sequence>
<dbReference type="InterPro" id="IPR000086">
    <property type="entry name" value="NUDIX_hydrolase_dom"/>
</dbReference>
<evidence type="ECO:0000256" key="2">
    <source>
        <dbReference type="ARBA" id="ARBA00022801"/>
    </source>
</evidence>